<organism evidence="2 3">
    <name type="scientific">Prorocentrum cordatum</name>
    <dbReference type="NCBI Taxonomy" id="2364126"/>
    <lineage>
        <taxon>Eukaryota</taxon>
        <taxon>Sar</taxon>
        <taxon>Alveolata</taxon>
        <taxon>Dinophyceae</taxon>
        <taxon>Prorocentrales</taxon>
        <taxon>Prorocentraceae</taxon>
        <taxon>Prorocentrum</taxon>
    </lineage>
</organism>
<comment type="caution">
    <text evidence="2">The sequence shown here is derived from an EMBL/GenBank/DDBJ whole genome shotgun (WGS) entry which is preliminary data.</text>
</comment>
<keyword evidence="3" id="KW-1185">Reference proteome</keyword>
<evidence type="ECO:0000313" key="2">
    <source>
        <dbReference type="EMBL" id="CAK0867319.1"/>
    </source>
</evidence>
<reference evidence="2" key="1">
    <citation type="submission" date="2023-10" db="EMBL/GenBank/DDBJ databases">
        <authorList>
            <person name="Chen Y."/>
            <person name="Shah S."/>
            <person name="Dougan E. K."/>
            <person name="Thang M."/>
            <person name="Chan C."/>
        </authorList>
    </citation>
    <scope>NUCLEOTIDE SEQUENCE [LARGE SCALE GENOMIC DNA]</scope>
</reference>
<accession>A0ABN9V7I8</accession>
<sequence>MLLPTTTTTATGTTTTTTTTTNNNNNNNIDNTNTSANTSTHPDRPKPAEPGMWLTCSSLGKCGRKDLRPWETAPTTLATQVEKDFSSLPGIPDDVYEPVRKYWESSPPAFRGAPVLLEDLASFTTDLLRSDPFQTGDDVPVLDFNSAREGGAVAISQRQLAFLVANAVMGNRIDKEDGLTLMLARCSDSGFSEWIYSLLSLLAVLSRELRSGEHGRLLVAATPRTLLEGDDWRGKLQNSTLGEPALCVREGNATGCDLADFMAGNPGQALTDIAGGVVGGGAALCSTADSQDESLVQFYPEVLAFSFFVDPNASADKMGMLPVPWTLLGARRYMGDITGQRVDAASAISHGNCGRIREKDWLNEDIVQETEEVVVAGKTAELYSSAFVAVQSVCSSCRSGQDCNWHDNLNNFCDSQRRHLDEDLSKWYQAFEQYAYPEEVQQAFSKVVKRIGTGPWGAGVWGGDSQQYFLAVWLATSLLSSGTLDYYMYSNFCENPGNQCFVLGGDECKQCVADSGVSDLDAERCGSQSVYAIVDMFKNQPAQDLYDALSGVGGPPDQVFDAVGR</sequence>
<gene>
    <name evidence="2" type="ORF">PCOR1329_LOCUS54294</name>
</gene>
<dbReference type="Proteomes" id="UP001189429">
    <property type="component" value="Unassembled WGS sequence"/>
</dbReference>
<evidence type="ECO:0008006" key="4">
    <source>
        <dbReference type="Google" id="ProtNLM"/>
    </source>
</evidence>
<name>A0ABN9V7I8_9DINO</name>
<protein>
    <recommendedName>
        <fullName evidence="4">Poly(ADP-ribose) glycohydrolase</fullName>
    </recommendedName>
</protein>
<feature type="region of interest" description="Disordered" evidence="1">
    <location>
        <begin position="1"/>
        <end position="51"/>
    </location>
</feature>
<proteinExistence type="predicted"/>
<feature type="compositionally biased region" description="Low complexity" evidence="1">
    <location>
        <begin position="1"/>
        <end position="40"/>
    </location>
</feature>
<dbReference type="EMBL" id="CAUYUJ010016630">
    <property type="protein sequence ID" value="CAK0867319.1"/>
    <property type="molecule type" value="Genomic_DNA"/>
</dbReference>
<evidence type="ECO:0000256" key="1">
    <source>
        <dbReference type="SAM" id="MobiDB-lite"/>
    </source>
</evidence>
<evidence type="ECO:0000313" key="3">
    <source>
        <dbReference type="Proteomes" id="UP001189429"/>
    </source>
</evidence>